<keyword evidence="4" id="KW-0410">Iron transport</keyword>
<gene>
    <name evidence="12" type="ORF">BECKFW1821A_GA0114235_11931</name>
</gene>
<keyword evidence="2" id="KW-0813">Transport</keyword>
<evidence type="ECO:0000256" key="10">
    <source>
        <dbReference type="ARBA" id="ARBA00023237"/>
    </source>
</evidence>
<evidence type="ECO:0000256" key="1">
    <source>
        <dbReference type="ARBA" id="ARBA00004571"/>
    </source>
</evidence>
<evidence type="ECO:0000256" key="3">
    <source>
        <dbReference type="ARBA" id="ARBA00022452"/>
    </source>
</evidence>
<dbReference type="InterPro" id="IPR000531">
    <property type="entry name" value="Beta-barrel_TonB"/>
</dbReference>
<dbReference type="GO" id="GO:0009279">
    <property type="term" value="C:cell outer membrane"/>
    <property type="evidence" value="ECO:0007669"/>
    <property type="project" value="UniProtKB-SubCell"/>
</dbReference>
<name>A0A450TDX2_9GAMM</name>
<dbReference type="SUPFAM" id="SSF56935">
    <property type="entry name" value="Porins"/>
    <property type="match status" value="1"/>
</dbReference>
<dbReference type="EMBL" id="CAADEW010000193">
    <property type="protein sequence ID" value="VFJ65185.1"/>
    <property type="molecule type" value="Genomic_DNA"/>
</dbReference>
<dbReference type="PANTHER" id="PTHR32552">
    <property type="entry name" value="FERRICHROME IRON RECEPTOR-RELATED"/>
    <property type="match status" value="1"/>
</dbReference>
<evidence type="ECO:0000256" key="7">
    <source>
        <dbReference type="ARBA" id="ARBA00023065"/>
    </source>
</evidence>
<comment type="subcellular location">
    <subcellularLocation>
        <location evidence="1">Cell outer membrane</location>
        <topology evidence="1">Multi-pass membrane protein</topology>
    </subcellularLocation>
</comment>
<dbReference type="Pfam" id="PF00593">
    <property type="entry name" value="TonB_dep_Rec_b-barrel"/>
    <property type="match status" value="1"/>
</dbReference>
<reference evidence="12" key="1">
    <citation type="submission" date="2019-02" db="EMBL/GenBank/DDBJ databases">
        <authorList>
            <person name="Gruber-Vodicka R. H."/>
            <person name="Seah K. B. B."/>
        </authorList>
    </citation>
    <scope>NUCLEOTIDE SEQUENCE</scope>
    <source>
        <strain evidence="12">BECK_BZ15</strain>
    </source>
</reference>
<keyword evidence="7" id="KW-0406">Ion transport</keyword>
<keyword evidence="8" id="KW-0798">TonB box</keyword>
<evidence type="ECO:0000256" key="6">
    <source>
        <dbReference type="ARBA" id="ARBA00023004"/>
    </source>
</evidence>
<evidence type="ECO:0000256" key="5">
    <source>
        <dbReference type="ARBA" id="ARBA00022692"/>
    </source>
</evidence>
<evidence type="ECO:0000256" key="2">
    <source>
        <dbReference type="ARBA" id="ARBA00022448"/>
    </source>
</evidence>
<dbReference type="AlphaFoldDB" id="A0A450TDX2"/>
<keyword evidence="3" id="KW-1134">Transmembrane beta strand</keyword>
<evidence type="ECO:0000313" key="12">
    <source>
        <dbReference type="EMBL" id="VFJ65185.1"/>
    </source>
</evidence>
<organism evidence="12">
    <name type="scientific">Candidatus Kentrum sp. FW</name>
    <dbReference type="NCBI Taxonomy" id="2126338"/>
    <lineage>
        <taxon>Bacteria</taxon>
        <taxon>Pseudomonadati</taxon>
        <taxon>Pseudomonadota</taxon>
        <taxon>Gammaproteobacteria</taxon>
        <taxon>Candidatus Kentrum</taxon>
    </lineage>
</organism>
<protein>
    <submittedName>
        <fullName evidence="12">Iron complex outermembrane recepter protein</fullName>
    </submittedName>
</protein>
<dbReference type="InterPro" id="IPR039426">
    <property type="entry name" value="TonB-dep_rcpt-like"/>
</dbReference>
<evidence type="ECO:0000259" key="11">
    <source>
        <dbReference type="Pfam" id="PF00593"/>
    </source>
</evidence>
<dbReference type="Gene3D" id="2.40.170.20">
    <property type="entry name" value="TonB-dependent receptor, beta-barrel domain"/>
    <property type="match status" value="1"/>
</dbReference>
<accession>A0A450TDX2</accession>
<feature type="domain" description="TonB-dependent receptor-like beta-barrel" evidence="11">
    <location>
        <begin position="14"/>
        <end position="349"/>
    </location>
</feature>
<dbReference type="PANTHER" id="PTHR32552:SF81">
    <property type="entry name" value="TONB-DEPENDENT OUTER MEMBRANE RECEPTOR"/>
    <property type="match status" value="1"/>
</dbReference>
<proteinExistence type="predicted"/>
<dbReference type="GO" id="GO:0006826">
    <property type="term" value="P:iron ion transport"/>
    <property type="evidence" value="ECO:0007669"/>
    <property type="project" value="UniProtKB-KW"/>
</dbReference>
<keyword evidence="9" id="KW-0472">Membrane</keyword>
<keyword evidence="10" id="KW-0998">Cell outer membrane</keyword>
<evidence type="ECO:0000256" key="8">
    <source>
        <dbReference type="ARBA" id="ARBA00023077"/>
    </source>
</evidence>
<sequence>MFGYNDLEEDYFGDADWTYLQSPLWDQPHIQAKNVARTWTQAQDLDVELTSHELRWTSAYGERFRWIAGGFHQETNRTLDFFVTQGPQTFLDSVNDNENKAWAVFGQAEYDLTDQLEVSGSIRYDRDKRHQVSSGKKETFDAWQPKATLTYAFTDNNLVYATYGTGFRSGGFNGGNSMFQDETLKNYEMGSKNTFFDNRLVVNGAAYFSQSDDFQFFYVDISRGIQLIDNIDEVDIKGLELEFQGLVTSNFQLFGSLGITDTKIEKYSLFPKLEGNHTPKNTLYTVNLGAQYGFNLGPVDATLRLGVERRGKKYWHPDNVEVQDPITLYNARLTLEKGDFRVVFWGKNLGDEKYYTDFVDHQYFQLPGEIDIGFLGQPRSFGVDVRYDF</sequence>
<keyword evidence="6" id="KW-0408">Iron</keyword>
<evidence type="ECO:0000256" key="4">
    <source>
        <dbReference type="ARBA" id="ARBA00022496"/>
    </source>
</evidence>
<evidence type="ECO:0000256" key="9">
    <source>
        <dbReference type="ARBA" id="ARBA00023136"/>
    </source>
</evidence>
<keyword evidence="5" id="KW-0812">Transmembrane</keyword>
<dbReference type="InterPro" id="IPR036942">
    <property type="entry name" value="Beta-barrel_TonB_sf"/>
</dbReference>